<dbReference type="PANTHER" id="PTHR24006">
    <property type="entry name" value="UBIQUITIN CARBOXYL-TERMINAL HYDROLASE"/>
    <property type="match status" value="1"/>
</dbReference>
<dbReference type="Proteomes" id="UP000015464">
    <property type="component" value="Unassembled WGS sequence"/>
</dbReference>
<dbReference type="GO" id="GO:0016579">
    <property type="term" value="P:protein deubiquitination"/>
    <property type="evidence" value="ECO:0007669"/>
    <property type="project" value="InterPro"/>
</dbReference>
<organism evidence="15 16">
    <name type="scientific">Schizosaccharomyces cryophilus (strain OY26 / ATCC MYA-4695 / CBS 11777 / NBRC 106824 / NRRL Y48691)</name>
    <name type="common">Fission yeast</name>
    <dbReference type="NCBI Taxonomy" id="653667"/>
    <lineage>
        <taxon>Eukaryota</taxon>
        <taxon>Fungi</taxon>
        <taxon>Dikarya</taxon>
        <taxon>Ascomycota</taxon>
        <taxon>Taphrinomycotina</taxon>
        <taxon>Schizosaccharomycetes</taxon>
        <taxon>Schizosaccharomycetales</taxon>
        <taxon>Schizosaccharomycetaceae</taxon>
        <taxon>Schizosaccharomyces</taxon>
    </lineage>
</organism>
<dbReference type="AlphaFoldDB" id="S9VWU8"/>
<dbReference type="PROSITE" id="PS00973">
    <property type="entry name" value="USP_2"/>
    <property type="match status" value="1"/>
</dbReference>
<feature type="domain" description="USP" evidence="13">
    <location>
        <begin position="186"/>
        <end position="826"/>
    </location>
</feature>
<feature type="region of interest" description="Disordered" evidence="12">
    <location>
        <begin position="302"/>
        <end position="387"/>
    </location>
</feature>
<evidence type="ECO:0000256" key="4">
    <source>
        <dbReference type="ARBA" id="ARBA00022723"/>
    </source>
</evidence>
<reference evidence="15 16" key="1">
    <citation type="journal article" date="2011" name="Science">
        <title>Comparative functional genomics of the fission yeasts.</title>
        <authorList>
            <person name="Rhind N."/>
            <person name="Chen Z."/>
            <person name="Yassour M."/>
            <person name="Thompson D.A."/>
            <person name="Haas B.J."/>
            <person name="Habib N."/>
            <person name="Wapinski I."/>
            <person name="Roy S."/>
            <person name="Lin M.F."/>
            <person name="Heiman D.I."/>
            <person name="Young S.K."/>
            <person name="Furuya K."/>
            <person name="Guo Y."/>
            <person name="Pidoux A."/>
            <person name="Chen H.M."/>
            <person name="Robbertse B."/>
            <person name="Goldberg J.M."/>
            <person name="Aoki K."/>
            <person name="Bayne E.H."/>
            <person name="Berlin A.M."/>
            <person name="Desjardins C.A."/>
            <person name="Dobbs E."/>
            <person name="Dukaj L."/>
            <person name="Fan L."/>
            <person name="FitzGerald M.G."/>
            <person name="French C."/>
            <person name="Gujja S."/>
            <person name="Hansen K."/>
            <person name="Keifenheim D."/>
            <person name="Levin J.Z."/>
            <person name="Mosher R.A."/>
            <person name="Mueller C.A."/>
            <person name="Pfiffner J."/>
            <person name="Priest M."/>
            <person name="Russ C."/>
            <person name="Smialowska A."/>
            <person name="Swoboda P."/>
            <person name="Sykes S.M."/>
            <person name="Vaughn M."/>
            <person name="Vengrova S."/>
            <person name="Yoder R."/>
            <person name="Zeng Q."/>
            <person name="Allshire R."/>
            <person name="Baulcombe D."/>
            <person name="Birren B.W."/>
            <person name="Brown W."/>
            <person name="Ekwall K."/>
            <person name="Kellis M."/>
            <person name="Leatherwood J."/>
            <person name="Levin H."/>
            <person name="Margalit H."/>
            <person name="Martienssen R."/>
            <person name="Nieduszynski C.A."/>
            <person name="Spatafora J.W."/>
            <person name="Friedman N."/>
            <person name="Dalgaard J.Z."/>
            <person name="Baumann P."/>
            <person name="Niki H."/>
            <person name="Regev A."/>
            <person name="Nusbaum C."/>
        </authorList>
    </citation>
    <scope>NUCLEOTIDE SEQUENCE [LARGE SCALE GENOMIC DNA]</scope>
    <source>
        <strain evidence="16">OY26 / ATCC MYA-4695 / CBS 11777 / NBRC 106824 / NRRL Y48691</strain>
    </source>
</reference>
<dbReference type="GeneID" id="25035072"/>
<dbReference type="HOGENOM" id="CLU_363755_0_0_1"/>
<evidence type="ECO:0000313" key="16">
    <source>
        <dbReference type="Proteomes" id="UP000015464"/>
    </source>
</evidence>
<keyword evidence="7 11" id="KW-0378">Hydrolase</keyword>
<evidence type="ECO:0000256" key="3">
    <source>
        <dbReference type="ARBA" id="ARBA00022670"/>
    </source>
</evidence>
<dbReference type="SUPFAM" id="SSF54001">
    <property type="entry name" value="Cysteine proteinases"/>
    <property type="match status" value="1"/>
</dbReference>
<keyword evidence="9" id="KW-0862">Zinc</keyword>
<dbReference type="InterPro" id="IPR001607">
    <property type="entry name" value="Znf_UBP"/>
</dbReference>
<keyword evidence="4" id="KW-0479">Metal-binding</keyword>
<protein>
    <recommendedName>
        <fullName evidence="11">Ubiquitin carboxyl-terminal hydrolase</fullName>
        <ecNumber evidence="11">3.4.19.12</ecNumber>
    </recommendedName>
</protein>
<dbReference type="PANTHER" id="PTHR24006:SF888">
    <property type="entry name" value="UBIQUITIN CARBOXYL-TERMINAL HYDROLASE 30"/>
    <property type="match status" value="1"/>
</dbReference>
<dbReference type="GO" id="GO:0008270">
    <property type="term" value="F:zinc ion binding"/>
    <property type="evidence" value="ECO:0007669"/>
    <property type="project" value="UniProtKB-KW"/>
</dbReference>
<feature type="compositionally biased region" description="Basic residues" evidence="12">
    <location>
        <begin position="505"/>
        <end position="522"/>
    </location>
</feature>
<keyword evidence="16" id="KW-1185">Reference proteome</keyword>
<feature type="region of interest" description="Disordered" evidence="12">
    <location>
        <begin position="773"/>
        <end position="792"/>
    </location>
</feature>
<dbReference type="eggNOG" id="KOG1873">
    <property type="taxonomic scope" value="Eukaryota"/>
</dbReference>
<name>S9VWU8_SCHCR</name>
<dbReference type="CDD" id="cd02257">
    <property type="entry name" value="Peptidase_C19"/>
    <property type="match status" value="1"/>
</dbReference>
<evidence type="ECO:0000256" key="12">
    <source>
        <dbReference type="SAM" id="MobiDB-lite"/>
    </source>
</evidence>
<dbReference type="InterPro" id="IPR028889">
    <property type="entry name" value="USP"/>
</dbReference>
<evidence type="ECO:0000259" key="14">
    <source>
        <dbReference type="PROSITE" id="PS50271"/>
    </source>
</evidence>
<dbReference type="InterPro" id="IPR001394">
    <property type="entry name" value="Peptidase_C19_UCH"/>
</dbReference>
<dbReference type="STRING" id="653667.S9VWU8"/>
<keyword evidence="8 11" id="KW-0788">Thiol protease</keyword>
<evidence type="ECO:0000259" key="13">
    <source>
        <dbReference type="PROSITE" id="PS50235"/>
    </source>
</evidence>
<dbReference type="InterPro" id="IPR018200">
    <property type="entry name" value="USP_CS"/>
</dbReference>
<dbReference type="InterPro" id="IPR013083">
    <property type="entry name" value="Znf_RING/FYVE/PHD"/>
</dbReference>
<dbReference type="GO" id="GO:0005634">
    <property type="term" value="C:nucleus"/>
    <property type="evidence" value="ECO:0007669"/>
    <property type="project" value="TreeGrafter"/>
</dbReference>
<dbReference type="Gene3D" id="3.30.40.10">
    <property type="entry name" value="Zinc/RING finger domain, C3HC4 (zinc finger)"/>
    <property type="match status" value="1"/>
</dbReference>
<evidence type="ECO:0000256" key="11">
    <source>
        <dbReference type="RuleBase" id="RU366025"/>
    </source>
</evidence>
<evidence type="ECO:0000256" key="9">
    <source>
        <dbReference type="ARBA" id="ARBA00022833"/>
    </source>
</evidence>
<evidence type="ECO:0000256" key="7">
    <source>
        <dbReference type="ARBA" id="ARBA00022801"/>
    </source>
</evidence>
<dbReference type="OrthoDB" id="361536at2759"/>
<evidence type="ECO:0000256" key="5">
    <source>
        <dbReference type="ARBA" id="ARBA00022771"/>
    </source>
</evidence>
<comment type="similarity">
    <text evidence="2 11">Belongs to the peptidase C19 family.</text>
</comment>
<gene>
    <name evidence="15" type="ORF">SPOG_00740</name>
</gene>
<dbReference type="GO" id="GO:0005829">
    <property type="term" value="C:cytosol"/>
    <property type="evidence" value="ECO:0007669"/>
    <property type="project" value="TreeGrafter"/>
</dbReference>
<dbReference type="RefSeq" id="XP_013024371.1">
    <property type="nucleotide sequence ID" value="XM_013168917.1"/>
</dbReference>
<dbReference type="EC" id="3.4.19.12" evidence="11"/>
<dbReference type="PROSITE" id="PS50271">
    <property type="entry name" value="ZF_UBP"/>
    <property type="match status" value="1"/>
</dbReference>
<keyword evidence="5 10" id="KW-0863">Zinc-finger</keyword>
<dbReference type="InterPro" id="IPR050164">
    <property type="entry name" value="Peptidase_C19"/>
</dbReference>
<comment type="catalytic activity">
    <reaction evidence="1 11">
        <text>Thiol-dependent hydrolysis of ester, thioester, amide, peptide and isopeptide bonds formed by the C-terminal Gly of ubiquitin (a 76-residue protein attached to proteins as an intracellular targeting signal).</text>
        <dbReference type="EC" id="3.4.19.12"/>
    </reaction>
</comment>
<dbReference type="EMBL" id="KE546992">
    <property type="protein sequence ID" value="EPY50719.1"/>
    <property type="molecule type" value="Genomic_DNA"/>
</dbReference>
<dbReference type="GO" id="GO:0006508">
    <property type="term" value="P:proteolysis"/>
    <property type="evidence" value="ECO:0007669"/>
    <property type="project" value="UniProtKB-KW"/>
</dbReference>
<dbReference type="Pfam" id="PF02148">
    <property type="entry name" value="zf-UBP"/>
    <property type="match status" value="1"/>
</dbReference>
<keyword evidence="3 11" id="KW-0645">Protease</keyword>
<evidence type="ECO:0000256" key="2">
    <source>
        <dbReference type="ARBA" id="ARBA00009085"/>
    </source>
</evidence>
<dbReference type="PROSITE" id="PS00972">
    <property type="entry name" value="USP_1"/>
    <property type="match status" value="1"/>
</dbReference>
<dbReference type="GO" id="GO:0004843">
    <property type="term" value="F:cysteine-type deubiquitinase activity"/>
    <property type="evidence" value="ECO:0007669"/>
    <property type="project" value="UniProtKB-UniRule"/>
</dbReference>
<dbReference type="OMA" id="GHLSKTY"/>
<feature type="region of interest" description="Disordered" evidence="12">
    <location>
        <begin position="505"/>
        <end position="573"/>
    </location>
</feature>
<feature type="compositionally biased region" description="Basic and acidic residues" evidence="12">
    <location>
        <begin position="782"/>
        <end position="792"/>
    </location>
</feature>
<dbReference type="SUPFAM" id="SSF57850">
    <property type="entry name" value="RING/U-box"/>
    <property type="match status" value="1"/>
</dbReference>
<evidence type="ECO:0000256" key="1">
    <source>
        <dbReference type="ARBA" id="ARBA00000707"/>
    </source>
</evidence>
<feature type="domain" description="UBP-type" evidence="14">
    <location>
        <begin position="29"/>
        <end position="142"/>
    </location>
</feature>
<evidence type="ECO:0000256" key="6">
    <source>
        <dbReference type="ARBA" id="ARBA00022786"/>
    </source>
</evidence>
<evidence type="ECO:0000313" key="15">
    <source>
        <dbReference type="EMBL" id="EPY50719.1"/>
    </source>
</evidence>
<accession>S9VWU8</accession>
<feature type="compositionally biased region" description="Polar residues" evidence="12">
    <location>
        <begin position="303"/>
        <end position="342"/>
    </location>
</feature>
<evidence type="ECO:0000256" key="10">
    <source>
        <dbReference type="PROSITE-ProRule" id="PRU00502"/>
    </source>
</evidence>
<sequence>MNTHEALSMQIQEEASQLSIKEETTSQVKSCLHLKKGVKLSYIKNNARTLRDPSKHMCLLCAVGSRTNEDFELNLCANCGYLFCAHHDVNHSLTHYKKNNKHSIFVNIITLKCFCYACNLEVLPSEKKNMVIRDVSQFIRINLVSPYTSEQQDASFNMKSQEKSSTFSKHFSPKSSPSPKLHIIQPGLKNMGATCYFNSVLQVLSASEYLHDCISRHPFHPDRNPKFNFGNHLESSLLSAFVRFMESFYKADGSVPVFRPGILFGEFRYRHPQFSEGIQQDAHELLRYLLNDLITEEKEVTKADNNNGSQLLQSDSNISPENGHSKRNPFSNGHQSSSNHVSARSLITPIKGAVSDEGTDSASSHIHSPIISSTPYASKESRSLENSEPNIDNIAEKLPSQNLVTDTFHKDSKSDNREAFTIPLPLHSSYDEPSETNIHYLSNMDKSAVSSDECDNSIILDDEPARTVIDSLFTGRLNCKEVSKSYEPTQDFSLSVHANSKSLSKRHRFHRALRSRFGRSPKRSTGTPDVKIIIDDVDPENEKNKADDSHENKPETASEGVPAEDEKSNGGSYFQNLRRLSNLSNNSRRSQKQFSNLSSLIFPESMIANGASVSEPNSVVDCLRNFTRIEELTGDNMFACESCGRSCDCKSPSNHGSVSQENTEDESACDCSMNFTYREAYKRLLIDSPLPPVFVIHLKRFHHNFSADGSCDPKKITGFVQFDQELDINEFVMPTLRSSKGIKYRLFGIVAHSGTLNYGHYVAYVLSHKHVPADKSMSPTTEKPESGTEPGSKERRWLYISDNIVSKVTWEEVSKVEAYMLFYEKIK</sequence>
<dbReference type="Gene3D" id="3.90.70.10">
    <property type="entry name" value="Cysteine proteinases"/>
    <property type="match status" value="1"/>
</dbReference>
<keyword evidence="6 11" id="KW-0833">Ubl conjugation pathway</keyword>
<feature type="compositionally biased region" description="Low complexity" evidence="12">
    <location>
        <begin position="361"/>
        <end position="373"/>
    </location>
</feature>
<evidence type="ECO:0000256" key="8">
    <source>
        <dbReference type="ARBA" id="ARBA00022807"/>
    </source>
</evidence>
<proteinExistence type="inferred from homology"/>
<dbReference type="PROSITE" id="PS50235">
    <property type="entry name" value="USP_3"/>
    <property type="match status" value="1"/>
</dbReference>
<feature type="compositionally biased region" description="Basic and acidic residues" evidence="12">
    <location>
        <begin position="540"/>
        <end position="556"/>
    </location>
</feature>
<dbReference type="InterPro" id="IPR038765">
    <property type="entry name" value="Papain-like_cys_pep_sf"/>
</dbReference>
<dbReference type="Pfam" id="PF00443">
    <property type="entry name" value="UCH"/>
    <property type="match status" value="1"/>
</dbReference>